<dbReference type="RefSeq" id="WP_051492058.1">
    <property type="nucleotide sequence ID" value="NZ_JAME01000023.1"/>
</dbReference>
<dbReference type="eggNOG" id="ENOG50339MI">
    <property type="taxonomic scope" value="Bacteria"/>
</dbReference>
<sequence length="96" mass="9849">MSQSRPRLPIPALALGAAAALVLAACTPDAQPADTDACGANDYAALVGANIAAVTLPADRNIRVLGPDSMATMDYNPERLNIETDADGTILQLRCG</sequence>
<gene>
    <name evidence="2" type="ORF">RISW2_09910</name>
</gene>
<dbReference type="Proteomes" id="UP000023430">
    <property type="component" value="Unassembled WGS sequence"/>
</dbReference>
<keyword evidence="1" id="KW-0732">Signal</keyword>
<keyword evidence="3" id="KW-1185">Reference proteome</keyword>
<evidence type="ECO:0008006" key="4">
    <source>
        <dbReference type="Google" id="ProtNLM"/>
    </source>
</evidence>
<dbReference type="Pfam" id="PF11720">
    <property type="entry name" value="Inhibitor_I78"/>
    <property type="match status" value="1"/>
</dbReference>
<dbReference type="STRING" id="1449351.RISW2_09910"/>
<accession>X7F7Q5</accession>
<dbReference type="AlphaFoldDB" id="X7F7Q5"/>
<protein>
    <recommendedName>
        <fullName evidence="4">Peptidase inhibitor I78 family protein</fullName>
    </recommendedName>
</protein>
<dbReference type="PROSITE" id="PS51257">
    <property type="entry name" value="PROKAR_LIPOPROTEIN"/>
    <property type="match status" value="1"/>
</dbReference>
<dbReference type="EMBL" id="JAME01000023">
    <property type="protein sequence ID" value="ETX28079.1"/>
    <property type="molecule type" value="Genomic_DNA"/>
</dbReference>
<feature type="signal peptide" evidence="1">
    <location>
        <begin position="1"/>
        <end position="24"/>
    </location>
</feature>
<dbReference type="Gene3D" id="3.30.10.10">
    <property type="entry name" value="Trypsin Inhibitor V, subunit A"/>
    <property type="match status" value="1"/>
</dbReference>
<evidence type="ECO:0000256" key="1">
    <source>
        <dbReference type="SAM" id="SignalP"/>
    </source>
</evidence>
<dbReference type="PANTHER" id="PTHR39600">
    <property type="entry name" value="PEPTIDASE INHIBITOR I78 FAMILY PROTEIN"/>
    <property type="match status" value="1"/>
</dbReference>
<evidence type="ECO:0000313" key="3">
    <source>
        <dbReference type="Proteomes" id="UP000023430"/>
    </source>
</evidence>
<reference evidence="2 3" key="1">
    <citation type="submission" date="2014-01" db="EMBL/GenBank/DDBJ databases">
        <title>Roseivivax isoporae LMG 25204 Genome Sequencing.</title>
        <authorList>
            <person name="Lai Q."/>
            <person name="Li G."/>
            <person name="Shao Z."/>
        </authorList>
    </citation>
    <scope>NUCLEOTIDE SEQUENCE [LARGE SCALE GENOMIC DNA]</scope>
    <source>
        <strain evidence="2 3">LMG 25204</strain>
    </source>
</reference>
<proteinExistence type="predicted"/>
<dbReference type="InterPro" id="IPR021719">
    <property type="entry name" value="Prot_inh_I78"/>
</dbReference>
<dbReference type="PANTHER" id="PTHR39600:SF1">
    <property type="entry name" value="PEPTIDASE INHIBITOR I78 FAMILY PROTEIN"/>
    <property type="match status" value="1"/>
</dbReference>
<feature type="chain" id="PRO_5004978224" description="Peptidase inhibitor I78 family protein" evidence="1">
    <location>
        <begin position="25"/>
        <end position="96"/>
    </location>
</feature>
<name>X7F7Q5_9RHOB</name>
<evidence type="ECO:0000313" key="2">
    <source>
        <dbReference type="EMBL" id="ETX28079.1"/>
    </source>
</evidence>
<comment type="caution">
    <text evidence="2">The sequence shown here is derived from an EMBL/GenBank/DDBJ whole genome shotgun (WGS) entry which is preliminary data.</text>
</comment>
<organism evidence="2 3">
    <name type="scientific">Roseivivax isoporae LMG 25204</name>
    <dbReference type="NCBI Taxonomy" id="1449351"/>
    <lineage>
        <taxon>Bacteria</taxon>
        <taxon>Pseudomonadati</taxon>
        <taxon>Pseudomonadota</taxon>
        <taxon>Alphaproteobacteria</taxon>
        <taxon>Rhodobacterales</taxon>
        <taxon>Roseobacteraceae</taxon>
        <taxon>Roseivivax</taxon>
    </lineage>
</organism>